<proteinExistence type="predicted"/>
<keyword evidence="1" id="KW-1133">Transmembrane helix</keyword>
<name>A0A1M5ZH99_9FIRM</name>
<feature type="domain" description="VanZ-like" evidence="2">
    <location>
        <begin position="15"/>
        <end position="137"/>
    </location>
</feature>
<dbReference type="AlphaFoldDB" id="A0A1M5ZH99"/>
<keyword evidence="4" id="KW-1185">Reference proteome</keyword>
<dbReference type="PANTHER" id="PTHR36834:SF1">
    <property type="entry name" value="INTEGRAL MEMBRANE PROTEIN"/>
    <property type="match status" value="1"/>
</dbReference>
<dbReference type="EMBL" id="FQXV01000021">
    <property type="protein sequence ID" value="SHI23568.1"/>
    <property type="molecule type" value="Genomic_DNA"/>
</dbReference>
<keyword evidence="1" id="KW-0472">Membrane</keyword>
<feature type="transmembrane region" description="Helical" evidence="1">
    <location>
        <begin position="63"/>
        <end position="84"/>
    </location>
</feature>
<reference evidence="3 4" key="1">
    <citation type="submission" date="2016-11" db="EMBL/GenBank/DDBJ databases">
        <authorList>
            <person name="Jaros S."/>
            <person name="Januszkiewicz K."/>
            <person name="Wedrychowicz H."/>
        </authorList>
    </citation>
    <scope>NUCLEOTIDE SEQUENCE [LARGE SCALE GENOMIC DNA]</scope>
    <source>
        <strain evidence="3 4">DSM 10068</strain>
    </source>
</reference>
<dbReference type="PANTHER" id="PTHR36834">
    <property type="entry name" value="MEMBRANE PROTEIN-RELATED"/>
    <property type="match status" value="1"/>
</dbReference>
<dbReference type="InterPro" id="IPR053150">
    <property type="entry name" value="Teicoplanin_resist-assoc"/>
</dbReference>
<feature type="transmembrane region" description="Helical" evidence="1">
    <location>
        <begin position="122"/>
        <end position="140"/>
    </location>
</feature>
<dbReference type="Proteomes" id="UP000183995">
    <property type="component" value="Unassembled WGS sequence"/>
</dbReference>
<dbReference type="RefSeq" id="WP_159435471.1">
    <property type="nucleotide sequence ID" value="NZ_FQXV01000021.1"/>
</dbReference>
<keyword evidence="1" id="KW-0812">Transmembrane</keyword>
<protein>
    <submittedName>
        <fullName evidence="3">VanZ like family protein</fullName>
    </submittedName>
</protein>
<evidence type="ECO:0000313" key="4">
    <source>
        <dbReference type="Proteomes" id="UP000183995"/>
    </source>
</evidence>
<dbReference type="InterPro" id="IPR006976">
    <property type="entry name" value="VanZ-like"/>
</dbReference>
<dbReference type="OrthoDB" id="4822551at2"/>
<dbReference type="Pfam" id="PF04892">
    <property type="entry name" value="VanZ"/>
    <property type="match status" value="1"/>
</dbReference>
<feature type="transmembrane region" description="Helical" evidence="1">
    <location>
        <begin position="96"/>
        <end position="116"/>
    </location>
</feature>
<evidence type="ECO:0000256" key="1">
    <source>
        <dbReference type="SAM" id="Phobius"/>
    </source>
</evidence>
<evidence type="ECO:0000259" key="2">
    <source>
        <dbReference type="Pfam" id="PF04892"/>
    </source>
</evidence>
<accession>A0A1M5ZH99</accession>
<organism evidence="3 4">
    <name type="scientific">Sporobacter termitidis DSM 10068</name>
    <dbReference type="NCBI Taxonomy" id="1123282"/>
    <lineage>
        <taxon>Bacteria</taxon>
        <taxon>Bacillati</taxon>
        <taxon>Bacillota</taxon>
        <taxon>Clostridia</taxon>
        <taxon>Eubacteriales</taxon>
        <taxon>Oscillospiraceae</taxon>
        <taxon>Sporobacter</taxon>
    </lineage>
</organism>
<evidence type="ECO:0000313" key="3">
    <source>
        <dbReference type="EMBL" id="SHI23568.1"/>
    </source>
</evidence>
<feature type="transmembrane region" description="Helical" evidence="1">
    <location>
        <begin position="9"/>
        <end position="28"/>
    </location>
</feature>
<dbReference type="STRING" id="1123282.SAMN02745823_03740"/>
<gene>
    <name evidence="3" type="ORF">SAMN02745823_03740</name>
</gene>
<sequence>MRKAKLYKIFGWAVFAVYLCVLLEITVFRHDFLENPPFTNGSIKLVPFAGYADILSRRRYLSFIYLFGGNIAWFIPFGFLLPYLAGRAKPPQTAAIYGFLLSLAIELSQFAFGTGQSEVDDLLLNTLGAVLGGLLLKAYIKRRDKKRGITNEDMK</sequence>